<evidence type="ECO:0000256" key="2">
    <source>
        <dbReference type="SAM" id="SignalP"/>
    </source>
</evidence>
<dbReference type="SUPFAM" id="SSF52540">
    <property type="entry name" value="P-loop containing nucleoside triphosphate hydrolases"/>
    <property type="match status" value="1"/>
</dbReference>
<evidence type="ECO:0000313" key="5">
    <source>
        <dbReference type="Proteomes" id="UP000559027"/>
    </source>
</evidence>
<proteinExistence type="predicted"/>
<dbReference type="InterPro" id="IPR056884">
    <property type="entry name" value="NPHP3-like_N"/>
</dbReference>
<evidence type="ECO:0000256" key="1">
    <source>
        <dbReference type="ARBA" id="ARBA00022737"/>
    </source>
</evidence>
<name>A0A8H5CWR1_9AGAR</name>
<feature type="domain" description="Nephrocystin 3-like N-terminal" evidence="3">
    <location>
        <begin position="122"/>
        <end position="297"/>
    </location>
</feature>
<dbReference type="PANTHER" id="PTHR10039">
    <property type="entry name" value="AMELOGENIN"/>
    <property type="match status" value="1"/>
</dbReference>
<gene>
    <name evidence="4" type="ORF">D9756_009631</name>
</gene>
<dbReference type="OrthoDB" id="3038309at2759"/>
<sequence length="914" mass="104148">MMFSLLQLFTTVMITLAWKLVKIYFHPHKEAECRDPARSLPAVNTQEDIFTNAHDFVIENFISFSQTEDARKAEEYDRWRKADDAVVKLLARAMPGAMLHSEARVYAPRCDEGTRQSLRNHIVEWGRNNGEIYPLLWLSGPAAVGKSAVAQNVAEELKKAELLGGVFFFSRPNNRDNPNVVIPTLVYQLAVLLPEYKLIIGQQFKDDPLIFDQSRRSQFEALISDPFLPDLSHRPLTLLSHLSEQLLMSLFHRPLLIVLDGLDECKDRAAQREFVEMIIHHAQRDRDSRLRWMICSRPEPHLTSAFSSKDCQKICLHTELEVDDDEARKDALCILRKGFADIRERYPDQLASDWPHPGDIYFIADRASGHLGFASFIIRFIGDEEYDNPSGQLEVCLKFLEHTGPSGHLNPLHPLDLLYTQILSDIPKATLPTTKRILGLFTLYGNEGLTALIHANFLGLDQAAFYHSLQRLHSVVLVPPASEASTQPIRIYHASFSDYLRDKTRSGEFVLDEGAIHLYVATRGLEWLSHFCKEPSDRRTLPKLAWSEDITSPQNESILDSVGEFAFTHCWRAFPRVPKSFLSILIEVLKDFDFNVTYSKWEDKAKEFAYFIRWLVSSDAKTFASVDHEHSEKPGTKDEIGIIWDEGDPHTFVKPFLTDAGCTDCYLSIHLRLRTRTKASFHLVLSTDIEEKCQAREDDIVIVTTESGESYFTDLLIREVFHHALQFVRYYTVVRDPCAVRAVHPEYGRRIVLVTPPEFGYGIKSDKVALSHTRNWLENIYGNNFKIGGIIYVHSFTNSHTIASPSDVLQAFDGLCSDLAAACMLLVMNEWKIDLISADEWEVQLKEGPWKDLIAHGACVHRLAGSTEEEAWCIVNRLLETANTRESLKDVLEHLPPAKKSNGTRLTEEESRGV</sequence>
<keyword evidence="1" id="KW-0677">Repeat</keyword>
<accession>A0A8H5CWR1</accession>
<dbReference type="Pfam" id="PF24883">
    <property type="entry name" value="NPHP3_N"/>
    <property type="match status" value="1"/>
</dbReference>
<dbReference type="EMBL" id="JAACJO010000019">
    <property type="protein sequence ID" value="KAF5348556.1"/>
    <property type="molecule type" value="Genomic_DNA"/>
</dbReference>
<organism evidence="4 5">
    <name type="scientific">Leucocoprinus leucothites</name>
    <dbReference type="NCBI Taxonomy" id="201217"/>
    <lineage>
        <taxon>Eukaryota</taxon>
        <taxon>Fungi</taxon>
        <taxon>Dikarya</taxon>
        <taxon>Basidiomycota</taxon>
        <taxon>Agaricomycotina</taxon>
        <taxon>Agaricomycetes</taxon>
        <taxon>Agaricomycetidae</taxon>
        <taxon>Agaricales</taxon>
        <taxon>Agaricineae</taxon>
        <taxon>Agaricaceae</taxon>
        <taxon>Leucocoprinus</taxon>
    </lineage>
</organism>
<dbReference type="InterPro" id="IPR027417">
    <property type="entry name" value="P-loop_NTPase"/>
</dbReference>
<dbReference type="AlphaFoldDB" id="A0A8H5CWR1"/>
<feature type="chain" id="PRO_5034333864" description="Nephrocystin 3-like N-terminal domain-containing protein" evidence="2">
    <location>
        <begin position="18"/>
        <end position="914"/>
    </location>
</feature>
<keyword evidence="2" id="KW-0732">Signal</keyword>
<evidence type="ECO:0000259" key="3">
    <source>
        <dbReference type="Pfam" id="PF24883"/>
    </source>
</evidence>
<feature type="signal peptide" evidence="2">
    <location>
        <begin position="1"/>
        <end position="17"/>
    </location>
</feature>
<reference evidence="4 5" key="1">
    <citation type="journal article" date="2020" name="ISME J.">
        <title>Uncovering the hidden diversity of litter-decomposition mechanisms in mushroom-forming fungi.</title>
        <authorList>
            <person name="Floudas D."/>
            <person name="Bentzer J."/>
            <person name="Ahren D."/>
            <person name="Johansson T."/>
            <person name="Persson P."/>
            <person name="Tunlid A."/>
        </authorList>
    </citation>
    <scope>NUCLEOTIDE SEQUENCE [LARGE SCALE GENOMIC DNA]</scope>
    <source>
        <strain evidence="4 5">CBS 146.42</strain>
    </source>
</reference>
<dbReference type="Gene3D" id="3.40.50.300">
    <property type="entry name" value="P-loop containing nucleotide triphosphate hydrolases"/>
    <property type="match status" value="1"/>
</dbReference>
<dbReference type="Proteomes" id="UP000559027">
    <property type="component" value="Unassembled WGS sequence"/>
</dbReference>
<protein>
    <recommendedName>
        <fullName evidence="3">Nephrocystin 3-like N-terminal domain-containing protein</fullName>
    </recommendedName>
</protein>
<comment type="caution">
    <text evidence="4">The sequence shown here is derived from an EMBL/GenBank/DDBJ whole genome shotgun (WGS) entry which is preliminary data.</text>
</comment>
<evidence type="ECO:0000313" key="4">
    <source>
        <dbReference type="EMBL" id="KAF5348556.1"/>
    </source>
</evidence>
<keyword evidence="5" id="KW-1185">Reference proteome</keyword>